<sequence>MRRTFGLRASVLATSLAAALVLGACGGGETAPAAGPAAPAPPAGGPLDLAGVCPATVVMQQDWQPEAEHGGMYSLVGPDRTIDADAKLVRGSLVAQGVDTGVDIEVRPGGPNVGFQPVPALMQLDDSIVLGTVYSDVAIAASANQPVVAVVGQMTTSPLMLMWDPASHPGAQTLRDVAASGVPVLTSDPIITALLEKQGIISSAQVDTSYEGTPARFVSDPRILQQGYVTAEPYLYEREITEWGRPVANQKLADYGYSVYPSALSVRADRLEQLRPCLEKLVPIMQRAQLDYLADPAPTNALIVELVETYQTGWSYSPGVADYAVRALREEQLVTNDPASGVFGQFDPARMQEIVSTFGPIQQAQGTITQLPAPDSLYTNEFIDPSIRMG</sequence>
<evidence type="ECO:0008006" key="4">
    <source>
        <dbReference type="Google" id="ProtNLM"/>
    </source>
</evidence>
<keyword evidence="1" id="KW-0732">Signal</keyword>
<dbReference type="AlphaFoldDB" id="A0A543GBT5"/>
<feature type="signal peptide" evidence="1">
    <location>
        <begin position="1"/>
        <end position="24"/>
    </location>
</feature>
<organism evidence="2 3">
    <name type="scientific">Pseudonocardia cypriaca</name>
    <dbReference type="NCBI Taxonomy" id="882449"/>
    <lineage>
        <taxon>Bacteria</taxon>
        <taxon>Bacillati</taxon>
        <taxon>Actinomycetota</taxon>
        <taxon>Actinomycetes</taxon>
        <taxon>Pseudonocardiales</taxon>
        <taxon>Pseudonocardiaceae</taxon>
        <taxon>Pseudonocardia</taxon>
    </lineage>
</organism>
<proteinExistence type="predicted"/>
<reference evidence="2 3" key="1">
    <citation type="submission" date="2019-06" db="EMBL/GenBank/DDBJ databases">
        <title>Sequencing the genomes of 1000 actinobacteria strains.</title>
        <authorList>
            <person name="Klenk H.-P."/>
        </authorList>
    </citation>
    <scope>NUCLEOTIDE SEQUENCE [LARGE SCALE GENOMIC DNA]</scope>
    <source>
        <strain evidence="2 3">DSM 45511</strain>
    </source>
</reference>
<comment type="caution">
    <text evidence="2">The sequence shown here is derived from an EMBL/GenBank/DDBJ whole genome shotgun (WGS) entry which is preliminary data.</text>
</comment>
<dbReference type="PANTHER" id="PTHR31528">
    <property type="entry name" value="4-AMINO-5-HYDROXYMETHYL-2-METHYLPYRIMIDINE PHOSPHATE SYNTHASE THI11-RELATED"/>
    <property type="match status" value="1"/>
</dbReference>
<name>A0A543GBT5_9PSEU</name>
<keyword evidence="3" id="KW-1185">Reference proteome</keyword>
<dbReference type="InterPro" id="IPR027939">
    <property type="entry name" value="NMT1/THI5"/>
</dbReference>
<dbReference type="EMBL" id="VFPH01000001">
    <property type="protein sequence ID" value="TQM43545.1"/>
    <property type="molecule type" value="Genomic_DNA"/>
</dbReference>
<dbReference type="OrthoDB" id="3595952at2"/>
<dbReference type="Proteomes" id="UP000319818">
    <property type="component" value="Unassembled WGS sequence"/>
</dbReference>
<evidence type="ECO:0000313" key="3">
    <source>
        <dbReference type="Proteomes" id="UP000319818"/>
    </source>
</evidence>
<dbReference type="GO" id="GO:0009228">
    <property type="term" value="P:thiamine biosynthetic process"/>
    <property type="evidence" value="ECO:0007669"/>
    <property type="project" value="InterPro"/>
</dbReference>
<dbReference type="PROSITE" id="PS51257">
    <property type="entry name" value="PROKAR_LIPOPROTEIN"/>
    <property type="match status" value="1"/>
</dbReference>
<protein>
    <recommendedName>
        <fullName evidence="4">ABC-type nitrate/sulfonate/bicarbonate transport system substrate-binding protein</fullName>
    </recommendedName>
</protein>
<dbReference type="RefSeq" id="WP_142097242.1">
    <property type="nucleotide sequence ID" value="NZ_VFPH01000001.1"/>
</dbReference>
<feature type="chain" id="PRO_5039168515" description="ABC-type nitrate/sulfonate/bicarbonate transport system substrate-binding protein" evidence="1">
    <location>
        <begin position="25"/>
        <end position="390"/>
    </location>
</feature>
<dbReference type="PANTHER" id="PTHR31528:SF1">
    <property type="entry name" value="4-AMINO-5-HYDROXYMETHYL-2-METHYLPYRIMIDINE PHOSPHATE SYNTHASE THI11-RELATED"/>
    <property type="match status" value="1"/>
</dbReference>
<evidence type="ECO:0000313" key="2">
    <source>
        <dbReference type="EMBL" id="TQM43545.1"/>
    </source>
</evidence>
<accession>A0A543GBT5</accession>
<dbReference type="Gene3D" id="3.40.190.10">
    <property type="entry name" value="Periplasmic binding protein-like II"/>
    <property type="match status" value="1"/>
</dbReference>
<gene>
    <name evidence="2" type="ORF">FB388_0892</name>
</gene>
<evidence type="ECO:0000256" key="1">
    <source>
        <dbReference type="SAM" id="SignalP"/>
    </source>
</evidence>